<proteinExistence type="predicted"/>
<name>A0A2J7ZJN3_9CHLO</name>
<gene>
    <name evidence="1" type="ORF">TSOC_013703</name>
</gene>
<evidence type="ECO:0000313" key="2">
    <source>
        <dbReference type="Proteomes" id="UP000236333"/>
    </source>
</evidence>
<evidence type="ECO:0008006" key="3">
    <source>
        <dbReference type="Google" id="ProtNLM"/>
    </source>
</evidence>
<dbReference type="AlphaFoldDB" id="A0A2J7ZJN3"/>
<dbReference type="EMBL" id="PGGS01001379">
    <property type="protein sequence ID" value="PNH00472.1"/>
    <property type="molecule type" value="Genomic_DNA"/>
</dbReference>
<evidence type="ECO:0000313" key="1">
    <source>
        <dbReference type="EMBL" id="PNH00472.1"/>
    </source>
</evidence>
<protein>
    <recommendedName>
        <fullName evidence="3">COX assembly mitochondrial protein</fullName>
    </recommendedName>
</protein>
<reference evidence="1 2" key="1">
    <citation type="journal article" date="2017" name="Mol. Biol. Evol.">
        <title>The 4-celled Tetrabaena socialis nuclear genome reveals the essential components for genetic control of cell number at the origin of multicellularity in the volvocine lineage.</title>
        <authorList>
            <person name="Featherston J."/>
            <person name="Arakaki Y."/>
            <person name="Hanschen E.R."/>
            <person name="Ferris P.J."/>
            <person name="Michod R.E."/>
            <person name="Olson B.J.S.C."/>
            <person name="Nozaki H."/>
            <person name="Durand P.M."/>
        </authorList>
    </citation>
    <scope>NUCLEOTIDE SEQUENCE [LARGE SCALE GENOMIC DNA]</scope>
    <source>
        <strain evidence="1 2">NIES-571</strain>
    </source>
</reference>
<keyword evidence="2" id="KW-1185">Reference proteome</keyword>
<dbReference type="OrthoDB" id="523732at2759"/>
<sequence>MGWWPWGTSSASKEATAKQTAKLERKCRHCRTGLAGCRKANVDDPGACKNLEIRLVACFAEGLCKPDADEHRRCYSSLYKTGLYKGVGHCGEYEERMKACLRKQKLYPFP</sequence>
<dbReference type="Proteomes" id="UP000236333">
    <property type="component" value="Unassembled WGS sequence"/>
</dbReference>
<accession>A0A2J7ZJN3</accession>
<organism evidence="1 2">
    <name type="scientific">Tetrabaena socialis</name>
    <dbReference type="NCBI Taxonomy" id="47790"/>
    <lineage>
        <taxon>Eukaryota</taxon>
        <taxon>Viridiplantae</taxon>
        <taxon>Chlorophyta</taxon>
        <taxon>core chlorophytes</taxon>
        <taxon>Chlorophyceae</taxon>
        <taxon>CS clade</taxon>
        <taxon>Chlamydomonadales</taxon>
        <taxon>Tetrabaenaceae</taxon>
        <taxon>Tetrabaena</taxon>
    </lineage>
</organism>
<comment type="caution">
    <text evidence="1">The sequence shown here is derived from an EMBL/GenBank/DDBJ whole genome shotgun (WGS) entry which is preliminary data.</text>
</comment>